<dbReference type="PROSITE" id="PS50059">
    <property type="entry name" value="FKBP_PPIASE"/>
    <property type="match status" value="1"/>
</dbReference>
<keyword evidence="4" id="KW-1185">Reference proteome</keyword>
<dbReference type="InterPro" id="IPR044180">
    <property type="entry name" value="FKBP18-like"/>
</dbReference>
<keyword evidence="1" id="KW-0697">Rotamase</keyword>
<name>A0A250WW30_9CHLO</name>
<dbReference type="InterPro" id="IPR046357">
    <property type="entry name" value="PPIase_dom_sf"/>
</dbReference>
<dbReference type="EMBL" id="BEGY01000010">
    <property type="protein sequence ID" value="GAX75053.1"/>
    <property type="molecule type" value="Genomic_DNA"/>
</dbReference>
<dbReference type="STRING" id="1157962.A0A250WW30"/>
<evidence type="ECO:0000313" key="3">
    <source>
        <dbReference type="EMBL" id="GAX75053.1"/>
    </source>
</evidence>
<protein>
    <recommendedName>
        <fullName evidence="1">peptidylprolyl isomerase</fullName>
        <ecNumber evidence="1">5.2.1.8</ecNumber>
    </recommendedName>
</protein>
<dbReference type="AlphaFoldDB" id="A0A250WW30"/>
<feature type="domain" description="PPIase FKBP-type" evidence="2">
    <location>
        <begin position="52"/>
        <end position="171"/>
    </location>
</feature>
<reference evidence="3 4" key="1">
    <citation type="submission" date="2017-08" db="EMBL/GenBank/DDBJ databases">
        <title>Acidophilic green algal genome provides insights into adaptation to an acidic environment.</title>
        <authorList>
            <person name="Hirooka S."/>
            <person name="Hirose Y."/>
            <person name="Kanesaki Y."/>
            <person name="Higuchi S."/>
            <person name="Fujiwara T."/>
            <person name="Onuma R."/>
            <person name="Era A."/>
            <person name="Ohbayashi R."/>
            <person name="Uzuka A."/>
            <person name="Nozaki H."/>
            <person name="Yoshikawa H."/>
            <person name="Miyagishima S.Y."/>
        </authorList>
    </citation>
    <scope>NUCLEOTIDE SEQUENCE [LARGE SCALE GENOMIC DNA]</scope>
    <source>
        <strain evidence="3 4">NIES-2499</strain>
    </source>
</reference>
<dbReference type="Pfam" id="PF00254">
    <property type="entry name" value="FKBP_C"/>
    <property type="match status" value="1"/>
</dbReference>
<organism evidence="3 4">
    <name type="scientific">Chlamydomonas eustigma</name>
    <dbReference type="NCBI Taxonomy" id="1157962"/>
    <lineage>
        <taxon>Eukaryota</taxon>
        <taxon>Viridiplantae</taxon>
        <taxon>Chlorophyta</taxon>
        <taxon>core chlorophytes</taxon>
        <taxon>Chlorophyceae</taxon>
        <taxon>CS clade</taxon>
        <taxon>Chlamydomonadales</taxon>
        <taxon>Chlamydomonadaceae</taxon>
        <taxon>Chlamydomonas</taxon>
    </lineage>
</organism>
<dbReference type="OrthoDB" id="1902587at2759"/>
<dbReference type="Proteomes" id="UP000232323">
    <property type="component" value="Unassembled WGS sequence"/>
</dbReference>
<dbReference type="GO" id="GO:0009543">
    <property type="term" value="C:chloroplast thylakoid lumen"/>
    <property type="evidence" value="ECO:0007669"/>
    <property type="project" value="TreeGrafter"/>
</dbReference>
<dbReference type="GO" id="GO:0003755">
    <property type="term" value="F:peptidyl-prolyl cis-trans isomerase activity"/>
    <property type="evidence" value="ECO:0007669"/>
    <property type="project" value="UniProtKB-KW"/>
</dbReference>
<keyword evidence="1" id="KW-0413">Isomerase</keyword>
<dbReference type="Gene3D" id="3.10.50.40">
    <property type="match status" value="1"/>
</dbReference>
<gene>
    <name evidence="3" type="ORF">CEUSTIGMA_g2497.t1</name>
</gene>
<dbReference type="SUPFAM" id="SSF54534">
    <property type="entry name" value="FKBP-like"/>
    <property type="match status" value="1"/>
</dbReference>
<evidence type="ECO:0000256" key="1">
    <source>
        <dbReference type="PROSITE-ProRule" id="PRU00277"/>
    </source>
</evidence>
<comment type="caution">
    <text evidence="3">The sequence shown here is derived from an EMBL/GenBank/DDBJ whole genome shotgun (WGS) entry which is preliminary data.</text>
</comment>
<dbReference type="InterPro" id="IPR001179">
    <property type="entry name" value="PPIase_FKBP_dom"/>
</dbReference>
<comment type="catalytic activity">
    <reaction evidence="1">
        <text>[protein]-peptidylproline (omega=180) = [protein]-peptidylproline (omega=0)</text>
        <dbReference type="Rhea" id="RHEA:16237"/>
        <dbReference type="Rhea" id="RHEA-COMP:10747"/>
        <dbReference type="Rhea" id="RHEA-COMP:10748"/>
        <dbReference type="ChEBI" id="CHEBI:83833"/>
        <dbReference type="ChEBI" id="CHEBI:83834"/>
        <dbReference type="EC" id="5.2.1.8"/>
    </reaction>
</comment>
<accession>A0A250WW30</accession>
<dbReference type="PANTHER" id="PTHR47862:SF1">
    <property type="entry name" value="PEPTIDYL-PROLYL CIS-TRANS ISOMERASE FKBP18, CHLOROPLASTIC"/>
    <property type="match status" value="1"/>
</dbReference>
<evidence type="ECO:0000313" key="4">
    <source>
        <dbReference type="Proteomes" id="UP000232323"/>
    </source>
</evidence>
<evidence type="ECO:0000259" key="2">
    <source>
        <dbReference type="PROSITE" id="PS50059"/>
    </source>
</evidence>
<sequence length="175" mass="18659">MVFRAKDSKAAGFSKELKKRKLSEGDYKSSDEVGLPIYELDEGGSGPVIKAGDKVSVHFDVLYRGIDVVSSRQARLLGGNRSIAEPFEFIVGEPVSEQPVKKISESAGGLFSGTGGPKPPPALSTAVLGMKRGGKRSILVNKPELGYGAKGIQELPPNATFELKVEILTVYPKKA</sequence>
<dbReference type="PANTHER" id="PTHR47862">
    <property type="entry name" value="PEPTIDYL-PROLYL CIS-TRANS ISOMERASE FKBP18, CHLOROPLASTIC"/>
    <property type="match status" value="1"/>
</dbReference>
<proteinExistence type="predicted"/>
<dbReference type="EC" id="5.2.1.8" evidence="1"/>